<proteinExistence type="predicted"/>
<dbReference type="InterPro" id="IPR036188">
    <property type="entry name" value="FAD/NAD-bd_sf"/>
</dbReference>
<accession>A0A510E4P8</accession>
<feature type="domain" description="FAD dependent oxidoreductase" evidence="1">
    <location>
        <begin position="135"/>
        <end position="302"/>
    </location>
</feature>
<dbReference type="GeneID" id="41718362"/>
<dbReference type="Proteomes" id="UP000325030">
    <property type="component" value="Chromosome"/>
</dbReference>
<name>A0A510E4P8_9CREN</name>
<dbReference type="EMBL" id="AP018930">
    <property type="protein sequence ID" value="BBG27474.1"/>
    <property type="molecule type" value="Genomic_DNA"/>
</dbReference>
<sequence length="335" mass="37816">MKIGIIGGGIVGSSLYRILSERHEVKVFDASIKTQFPTLIHSLLLKGCDIELASLSLQFYNKYRIKRMDFTSYTLGEVSDDLVSSWREHGVSARETYVDWIGEKAIEAKGGDSLVDIRNLVSVPKEKAKVEISTGEKKATVKANGKDVTEDFDIFVLTAGSWNSNIIDERLPLKPYYCWASLMKGHRRELDKFIVYDYVLGFYSRPAIGIGSPLFIAGDGDIIEMKPPEDGNMRKPEIKDRELVISKIRRRFESRSIYVSGNFCEGTPDMRPLYGRLKDNLYLVGGLNGYGAEVGPGMAMLLEMMIDKGEERKSYILDRFNGIKDFDLGREPHEL</sequence>
<dbReference type="Pfam" id="PF01266">
    <property type="entry name" value="DAO"/>
    <property type="match status" value="1"/>
</dbReference>
<gene>
    <name evidence="2" type="ORF">IC007_2028</name>
</gene>
<dbReference type="Gene3D" id="3.50.50.60">
    <property type="entry name" value="FAD/NAD(P)-binding domain"/>
    <property type="match status" value="1"/>
</dbReference>
<evidence type="ECO:0000313" key="3">
    <source>
        <dbReference type="Proteomes" id="UP000325030"/>
    </source>
</evidence>
<dbReference type="InterPro" id="IPR006076">
    <property type="entry name" value="FAD-dep_OxRdtase"/>
</dbReference>
<evidence type="ECO:0000259" key="1">
    <source>
        <dbReference type="Pfam" id="PF01266"/>
    </source>
</evidence>
<reference evidence="3" key="1">
    <citation type="submission" date="2018-09" db="EMBL/GenBank/DDBJ databases">
        <title>Complete Genome Sequencing of Sulfolobus sp. JCM 16834.</title>
        <authorList>
            <person name="Kato S."/>
            <person name="Itoh T."/>
            <person name="Ohkuma M."/>
        </authorList>
    </citation>
    <scope>NUCLEOTIDE SEQUENCE [LARGE SCALE GENOMIC DNA]</scope>
    <source>
        <strain evidence="3">IC-007</strain>
    </source>
</reference>
<dbReference type="Gene3D" id="3.30.9.10">
    <property type="entry name" value="D-Amino Acid Oxidase, subunit A, domain 2"/>
    <property type="match status" value="1"/>
</dbReference>
<dbReference type="RefSeq" id="WP_149564918.1">
    <property type="nucleotide sequence ID" value="NZ_AP018930.1"/>
</dbReference>
<organism evidence="2 3">
    <name type="scientific">Sulfuracidifex tepidarius</name>
    <dbReference type="NCBI Taxonomy" id="1294262"/>
    <lineage>
        <taxon>Archaea</taxon>
        <taxon>Thermoproteota</taxon>
        <taxon>Thermoprotei</taxon>
        <taxon>Sulfolobales</taxon>
        <taxon>Sulfolobaceae</taxon>
        <taxon>Sulfuracidifex</taxon>
    </lineage>
</organism>
<protein>
    <recommendedName>
        <fullName evidence="1">FAD dependent oxidoreductase domain-containing protein</fullName>
    </recommendedName>
</protein>
<evidence type="ECO:0000313" key="2">
    <source>
        <dbReference type="EMBL" id="BBG27474.1"/>
    </source>
</evidence>
<dbReference type="AlphaFoldDB" id="A0A510E4P8"/>
<dbReference type="SUPFAM" id="SSF51971">
    <property type="entry name" value="Nucleotide-binding domain"/>
    <property type="match status" value="1"/>
</dbReference>